<dbReference type="InterPro" id="IPR008948">
    <property type="entry name" value="L-Aspartase-like"/>
</dbReference>
<dbReference type="InterPro" id="IPR020557">
    <property type="entry name" value="Fumarate_lyase_CS"/>
</dbReference>
<evidence type="ECO:0000259" key="2">
    <source>
        <dbReference type="Pfam" id="PF00206"/>
    </source>
</evidence>
<dbReference type="SUPFAM" id="SSF48557">
    <property type="entry name" value="L-aspartase-like"/>
    <property type="match status" value="1"/>
</dbReference>
<dbReference type="InterPro" id="IPR022761">
    <property type="entry name" value="Fumarate_lyase_N"/>
</dbReference>
<feature type="domain" description="Fumarate lyase N-terminal" evidence="2">
    <location>
        <begin position="22"/>
        <end position="290"/>
    </location>
</feature>
<comment type="caution">
    <text evidence="3">The sequence shown here is derived from an EMBL/GenBank/DDBJ whole genome shotgun (WGS) entry which is preliminary data.</text>
</comment>
<dbReference type="InterPro" id="IPR000362">
    <property type="entry name" value="Fumarate_lyase_fam"/>
</dbReference>
<keyword evidence="3" id="KW-0413">Isomerase</keyword>
<proteinExistence type="inferred from homology"/>
<name>A0ABV2IBU8_9HYPH</name>
<dbReference type="NCBIfam" id="NF004631">
    <property type="entry name" value="PRK05975.1"/>
    <property type="match status" value="1"/>
</dbReference>
<dbReference type="PANTHER" id="PTHR43172">
    <property type="entry name" value="ADENYLOSUCCINATE LYASE"/>
    <property type="match status" value="1"/>
</dbReference>
<accession>A0ABV2IBU8</accession>
<dbReference type="PRINTS" id="PR00145">
    <property type="entry name" value="ARGSUCLYASE"/>
</dbReference>
<organism evidence="3 4">
    <name type="scientific">Martelella mangrovi</name>
    <dbReference type="NCBI Taxonomy" id="1397477"/>
    <lineage>
        <taxon>Bacteria</taxon>
        <taxon>Pseudomonadati</taxon>
        <taxon>Pseudomonadota</taxon>
        <taxon>Alphaproteobacteria</taxon>
        <taxon>Hyphomicrobiales</taxon>
        <taxon>Aurantimonadaceae</taxon>
        <taxon>Martelella</taxon>
    </lineage>
</organism>
<reference evidence="3 4" key="1">
    <citation type="submission" date="2024-06" db="EMBL/GenBank/DDBJ databases">
        <title>Genomic Encyclopedia of Type Strains, Phase IV (KMG-IV): sequencing the most valuable type-strain genomes for metagenomic binning, comparative biology and taxonomic classification.</title>
        <authorList>
            <person name="Goeker M."/>
        </authorList>
    </citation>
    <scope>NUCLEOTIDE SEQUENCE [LARGE SCALE GENOMIC DNA]</scope>
    <source>
        <strain evidence="3 4">DSM 28102</strain>
    </source>
</reference>
<dbReference type="PANTHER" id="PTHR43172:SF2">
    <property type="entry name" value="ADENYLOSUCCINATE LYASE C-TERMINAL DOMAIN-CONTAINING PROTEIN"/>
    <property type="match status" value="1"/>
</dbReference>
<evidence type="ECO:0000256" key="1">
    <source>
        <dbReference type="ARBA" id="ARBA00034772"/>
    </source>
</evidence>
<dbReference type="EC" id="5.5.1.2" evidence="3"/>
<dbReference type="EMBL" id="JBEPLY010000007">
    <property type="protein sequence ID" value="MET3600401.1"/>
    <property type="molecule type" value="Genomic_DNA"/>
</dbReference>
<dbReference type="Gene3D" id="1.20.200.10">
    <property type="entry name" value="Fumarase/aspartase (Central domain)"/>
    <property type="match status" value="1"/>
</dbReference>
<protein>
    <submittedName>
        <fullName evidence="3">3-carboxy-cis,cis-muconate cycloisomerase</fullName>
        <ecNumber evidence="3">5.5.1.2</ecNumber>
    </submittedName>
</protein>
<evidence type="ECO:0000313" key="3">
    <source>
        <dbReference type="EMBL" id="MET3600401.1"/>
    </source>
</evidence>
<comment type="similarity">
    <text evidence="1">Belongs to the class-II fumarase/aspartase family.</text>
</comment>
<dbReference type="RefSeq" id="WP_354434341.1">
    <property type="nucleotide sequence ID" value="NZ_JBEPLY010000007.1"/>
</dbReference>
<sequence length="350" mass="36864">MNTSVFDHPWLGGLFGDTETAAIWSPESQLQHMLAFEAAWSRALGACGVFDAAQAENAASAIEQADVPPSALAAGTGSDGVPVPALVEMLRRIAPAEAVHKGATSQDVIDTALAMTLRETTALFLARLDALMAAMTALERRFGENRLTGRTRMQAAVPITVGNRLLSWRLPLDDHVARLKALRPRVEKVQIGGAAGNRSALGDKADVVVADVAERLGLQPTQKAWHAMRDGIGEYAAVLSLISGTLGKMGQDIALMAQQGVDEIALSGGGGSSAMPHKSNPVLAELLVTLARFNATQLSGLHQALVHEQERSGAAWSLEWMILPQMALATGRGLGAAIDLCGKVERMGSD</sequence>
<dbReference type="Proteomes" id="UP001549164">
    <property type="component" value="Unassembled WGS sequence"/>
</dbReference>
<dbReference type="Pfam" id="PF00206">
    <property type="entry name" value="Lyase_1"/>
    <property type="match status" value="1"/>
</dbReference>
<evidence type="ECO:0000313" key="4">
    <source>
        <dbReference type="Proteomes" id="UP001549164"/>
    </source>
</evidence>
<gene>
    <name evidence="3" type="ORF">ABID12_002350</name>
</gene>
<dbReference type="GO" id="GO:0047472">
    <property type="term" value="F:3-carboxy-cis,cis-muconate cycloisomerase activity"/>
    <property type="evidence" value="ECO:0007669"/>
    <property type="project" value="UniProtKB-EC"/>
</dbReference>
<keyword evidence="4" id="KW-1185">Reference proteome</keyword>
<dbReference type="PROSITE" id="PS00163">
    <property type="entry name" value="FUMARATE_LYASES"/>
    <property type="match status" value="1"/>
</dbReference>
<dbReference type="PRINTS" id="PR00149">
    <property type="entry name" value="FUMRATELYASE"/>
</dbReference>